<organism evidence="5 6">
    <name type="scientific">Mesosutterella multiformis</name>
    <dbReference type="NCBI Taxonomy" id="2259133"/>
    <lineage>
        <taxon>Bacteria</taxon>
        <taxon>Pseudomonadati</taxon>
        <taxon>Pseudomonadota</taxon>
        <taxon>Betaproteobacteria</taxon>
        <taxon>Burkholderiales</taxon>
        <taxon>Sutterellaceae</taxon>
        <taxon>Mesosutterella</taxon>
    </lineage>
</organism>
<comment type="caution">
    <text evidence="2">Lacks conserved residue(s) required for the propagation of feature annotation.</text>
</comment>
<evidence type="ECO:0000256" key="1">
    <source>
        <dbReference type="ARBA" id="ARBA00023125"/>
    </source>
</evidence>
<dbReference type="Gene3D" id="2.40.50.140">
    <property type="entry name" value="Nucleic acid-binding proteins"/>
    <property type="match status" value="1"/>
</dbReference>
<feature type="compositionally biased region" description="Acidic residues" evidence="4">
    <location>
        <begin position="153"/>
        <end position="162"/>
    </location>
</feature>
<dbReference type="OrthoDB" id="9809878at2"/>
<dbReference type="InterPro" id="IPR000424">
    <property type="entry name" value="Primosome_PriB/ssb"/>
</dbReference>
<accession>A0A388SB36</accession>
<dbReference type="AlphaFoldDB" id="A0A388SB36"/>
<dbReference type="SUPFAM" id="SSF50249">
    <property type="entry name" value="Nucleic acid-binding proteins"/>
    <property type="match status" value="1"/>
</dbReference>
<dbReference type="PROSITE" id="PS50935">
    <property type="entry name" value="SSB"/>
    <property type="match status" value="1"/>
</dbReference>
<keyword evidence="6" id="KW-1185">Reference proteome</keyword>
<keyword evidence="1 2" id="KW-0238">DNA-binding</keyword>
<dbReference type="InterPro" id="IPR012340">
    <property type="entry name" value="NA-bd_OB-fold"/>
</dbReference>
<feature type="compositionally biased region" description="Low complexity" evidence="4">
    <location>
        <begin position="127"/>
        <end position="137"/>
    </location>
</feature>
<dbReference type="NCBIfam" id="TIGR00621">
    <property type="entry name" value="ssb"/>
    <property type="match status" value="1"/>
</dbReference>
<evidence type="ECO:0000313" key="5">
    <source>
        <dbReference type="EMBL" id="GBO93426.1"/>
    </source>
</evidence>
<proteinExistence type="inferred from homology"/>
<dbReference type="PANTHER" id="PTHR10302:SF27">
    <property type="entry name" value="SINGLE-STRANDED DNA-BINDING PROTEIN"/>
    <property type="match status" value="1"/>
</dbReference>
<dbReference type="CDD" id="cd04496">
    <property type="entry name" value="SSB_OBF"/>
    <property type="match status" value="1"/>
</dbReference>
<evidence type="ECO:0000313" key="6">
    <source>
        <dbReference type="Proteomes" id="UP000266091"/>
    </source>
</evidence>
<comment type="caution">
    <text evidence="5">The sequence shown here is derived from an EMBL/GenBank/DDBJ whole genome shotgun (WGS) entry which is preliminary data.</text>
</comment>
<dbReference type="GO" id="GO:0009295">
    <property type="term" value="C:nucleoid"/>
    <property type="evidence" value="ECO:0007669"/>
    <property type="project" value="TreeGrafter"/>
</dbReference>
<feature type="region of interest" description="Disordered" evidence="4">
    <location>
        <begin position="107"/>
        <end position="162"/>
    </location>
</feature>
<dbReference type="PIRSF" id="PIRSF002070">
    <property type="entry name" value="SSB"/>
    <property type="match status" value="1"/>
</dbReference>
<name>A0A388SB36_9BURK</name>
<comment type="subunit">
    <text evidence="2">Homotetramer.</text>
</comment>
<dbReference type="RefSeq" id="WP_116269807.1">
    <property type="nucleotide sequence ID" value="NZ_BGZJ01000001.1"/>
</dbReference>
<dbReference type="GO" id="GO:0003697">
    <property type="term" value="F:single-stranded DNA binding"/>
    <property type="evidence" value="ECO:0007669"/>
    <property type="project" value="UniProtKB-UniRule"/>
</dbReference>
<dbReference type="HAMAP" id="MF_00984">
    <property type="entry name" value="SSB"/>
    <property type="match status" value="1"/>
</dbReference>
<evidence type="ECO:0000256" key="2">
    <source>
        <dbReference type="HAMAP-Rule" id="MF_00984"/>
    </source>
</evidence>
<dbReference type="PANTHER" id="PTHR10302">
    <property type="entry name" value="SINGLE-STRANDED DNA-BINDING PROTEIN"/>
    <property type="match status" value="1"/>
</dbReference>
<evidence type="ECO:0000256" key="3">
    <source>
        <dbReference type="PIRNR" id="PIRNR002070"/>
    </source>
</evidence>
<dbReference type="GO" id="GO:0006260">
    <property type="term" value="P:DNA replication"/>
    <property type="evidence" value="ECO:0007669"/>
    <property type="project" value="InterPro"/>
</dbReference>
<dbReference type="Pfam" id="PF00436">
    <property type="entry name" value="SSB"/>
    <property type="match status" value="1"/>
</dbReference>
<protein>
    <recommendedName>
        <fullName evidence="2 3">Single-stranded DNA-binding protein</fullName>
        <shortName evidence="2">SSB</shortName>
    </recommendedName>
</protein>
<dbReference type="Proteomes" id="UP000266091">
    <property type="component" value="Unassembled WGS sequence"/>
</dbReference>
<gene>
    <name evidence="5" type="primary">ssb</name>
    <name evidence="5" type="ORF">MESMUL_07800</name>
</gene>
<dbReference type="EMBL" id="BGZJ01000001">
    <property type="protein sequence ID" value="GBO93426.1"/>
    <property type="molecule type" value="Genomic_DNA"/>
</dbReference>
<evidence type="ECO:0000256" key="4">
    <source>
        <dbReference type="SAM" id="MobiDB-lite"/>
    </source>
</evidence>
<sequence length="162" mass="17716">MASVNKVILLGRLGRDPETRYASEGGTAICHLALATSRRYKDRDGNRKEDTEWHNVVVFGRQAEIAQQYLRKGSEAYIEGRLRTRKYTGKDGIERYSTEVVCESLQLGARPTGSAGSSDASDEFESPQRAPRAAAPTAPAPKPQQPSAPDVDSSFDGDDIPF</sequence>
<dbReference type="InterPro" id="IPR011344">
    <property type="entry name" value="ssDNA-bd"/>
</dbReference>
<reference evidence="5 6" key="1">
    <citation type="journal article" date="2018" name="Int. J. Syst. Evol. Microbiol.">
        <title>Mesosutterella multiformis gen. nov., sp. nov., a member of the family Sutterellaceae and Sutterella megalosphaeroides sp. nov., isolated from human faeces.</title>
        <authorList>
            <person name="Sakamoto M."/>
            <person name="Ikeyama N."/>
            <person name="Kunihiro T."/>
            <person name="Iino T."/>
            <person name="Yuki M."/>
            <person name="Ohkuma M."/>
        </authorList>
    </citation>
    <scope>NUCLEOTIDE SEQUENCE [LARGE SCALE GENOMIC DNA]</scope>
    <source>
        <strain evidence="5 6">4NBBH2</strain>
    </source>
</reference>